<organism evidence="1 2">
    <name type="scientific">Phakopsora pachyrhizi</name>
    <name type="common">Asian soybean rust disease fungus</name>
    <dbReference type="NCBI Taxonomy" id="170000"/>
    <lineage>
        <taxon>Eukaryota</taxon>
        <taxon>Fungi</taxon>
        <taxon>Dikarya</taxon>
        <taxon>Basidiomycota</taxon>
        <taxon>Pucciniomycotina</taxon>
        <taxon>Pucciniomycetes</taxon>
        <taxon>Pucciniales</taxon>
        <taxon>Phakopsoraceae</taxon>
        <taxon>Phakopsora</taxon>
    </lineage>
</organism>
<sequence length="51" mass="5860">MLANIGDLWEELFMDDETPESYQSILGDKAFKSKFLSNVGVPLIRRSLRID</sequence>
<evidence type="ECO:0000313" key="1">
    <source>
        <dbReference type="EMBL" id="CAH7686721.1"/>
    </source>
</evidence>
<proteinExistence type="predicted"/>
<name>A0AAV0BK66_PHAPC</name>
<evidence type="ECO:0000313" key="2">
    <source>
        <dbReference type="Proteomes" id="UP001153365"/>
    </source>
</evidence>
<protein>
    <submittedName>
        <fullName evidence="1">Uncharacterized protein</fullName>
    </submittedName>
</protein>
<dbReference type="AlphaFoldDB" id="A0AAV0BK66"/>
<gene>
    <name evidence="1" type="ORF">PPACK8108_LOCUS21417</name>
</gene>
<keyword evidence="2" id="KW-1185">Reference proteome</keyword>
<comment type="caution">
    <text evidence="1">The sequence shown here is derived from an EMBL/GenBank/DDBJ whole genome shotgun (WGS) entry which is preliminary data.</text>
</comment>
<dbReference type="EMBL" id="CALTRL010005810">
    <property type="protein sequence ID" value="CAH7686721.1"/>
    <property type="molecule type" value="Genomic_DNA"/>
</dbReference>
<dbReference type="Proteomes" id="UP001153365">
    <property type="component" value="Unassembled WGS sequence"/>
</dbReference>
<reference evidence="1" key="1">
    <citation type="submission" date="2022-06" db="EMBL/GenBank/DDBJ databases">
        <authorList>
            <consortium name="SYNGENTA / RWTH Aachen University"/>
        </authorList>
    </citation>
    <scope>NUCLEOTIDE SEQUENCE</scope>
</reference>
<accession>A0AAV0BK66</accession>